<proteinExistence type="predicted"/>
<protein>
    <submittedName>
        <fullName evidence="1">Tail completion protein</fullName>
    </submittedName>
</protein>
<name>A0A8S5U2S8_9CAUD</name>
<accession>A0A8S5U2S8</accession>
<evidence type="ECO:0000313" key="1">
    <source>
        <dbReference type="EMBL" id="DAF88760.1"/>
    </source>
</evidence>
<dbReference type="EMBL" id="BK015994">
    <property type="protein sequence ID" value="DAF88760.1"/>
    <property type="molecule type" value="Genomic_DNA"/>
</dbReference>
<organism evidence="1">
    <name type="scientific">Siphoviridae sp. ctXWf36</name>
    <dbReference type="NCBI Taxonomy" id="2825544"/>
    <lineage>
        <taxon>Viruses</taxon>
        <taxon>Duplodnaviria</taxon>
        <taxon>Heunggongvirae</taxon>
        <taxon>Uroviricota</taxon>
        <taxon>Caudoviricetes</taxon>
    </lineage>
</organism>
<sequence>MDRRLELDAKLSAITGVKDAYYNPPTNVKMKYPCIRYSKTAEKVRFSNNGRFVVRDRYTITAIDYTPDSKIFEDLSHFQFFSFDRIYTADGLYHFVCTIYY</sequence>
<reference evidence="1" key="1">
    <citation type="journal article" date="2021" name="Proc. Natl. Acad. Sci. U.S.A.">
        <title>A Catalog of Tens of Thousands of Viruses from Human Metagenomes Reveals Hidden Associations with Chronic Diseases.</title>
        <authorList>
            <person name="Tisza M.J."/>
            <person name="Buck C.B."/>
        </authorList>
    </citation>
    <scope>NUCLEOTIDE SEQUENCE</scope>
    <source>
        <strain evidence="1">CtXWf36</strain>
    </source>
</reference>